<keyword evidence="4 6" id="KW-0676">Redox-active center</keyword>
<dbReference type="GO" id="GO:0045454">
    <property type="term" value="P:cell redox homeostasis"/>
    <property type="evidence" value="ECO:0007669"/>
    <property type="project" value="TreeGrafter"/>
</dbReference>
<dbReference type="InterPro" id="IPR000866">
    <property type="entry name" value="AhpC/TSA"/>
</dbReference>
<dbReference type="PANTHER" id="PTHR43503">
    <property type="entry name" value="MCG48959-RELATED"/>
    <property type="match status" value="1"/>
</dbReference>
<name>A0A0F7ZUR0_9HYPO</name>
<dbReference type="InterPro" id="IPR013766">
    <property type="entry name" value="Thioredoxin_domain"/>
</dbReference>
<reference evidence="9 10" key="1">
    <citation type="journal article" date="2014" name="Genome Biol. Evol.">
        <title>Comparative genomics and transcriptomics analyses reveal divergent lifestyle features of nematode endoparasitic fungus Hirsutella minnesotensis.</title>
        <authorList>
            <person name="Lai Y."/>
            <person name="Liu K."/>
            <person name="Zhang X."/>
            <person name="Zhang X."/>
            <person name="Li K."/>
            <person name="Wang N."/>
            <person name="Shu C."/>
            <person name="Wu Y."/>
            <person name="Wang C."/>
            <person name="Bushley K.E."/>
            <person name="Xiang M."/>
            <person name="Liu X."/>
        </authorList>
    </citation>
    <scope>NUCLEOTIDE SEQUENCE [LARGE SCALE GENOMIC DNA]</scope>
    <source>
        <strain evidence="9 10">3608</strain>
    </source>
</reference>
<dbReference type="GO" id="GO:0005739">
    <property type="term" value="C:mitochondrion"/>
    <property type="evidence" value="ECO:0007669"/>
    <property type="project" value="TreeGrafter"/>
</dbReference>
<evidence type="ECO:0000256" key="4">
    <source>
        <dbReference type="ARBA" id="ARBA00023284"/>
    </source>
</evidence>
<dbReference type="Pfam" id="PF10417">
    <property type="entry name" value="1-cysPrx_C"/>
    <property type="match status" value="1"/>
</dbReference>
<dbReference type="CDD" id="cd03016">
    <property type="entry name" value="PRX_1cys"/>
    <property type="match status" value="1"/>
</dbReference>
<dbReference type="Gene3D" id="3.40.30.10">
    <property type="entry name" value="Glutaredoxin"/>
    <property type="match status" value="1"/>
</dbReference>
<dbReference type="InterPro" id="IPR019479">
    <property type="entry name" value="Peroxiredoxin_C"/>
</dbReference>
<keyword evidence="1 6" id="KW-0575">Peroxidase</keyword>
<keyword evidence="10" id="KW-1185">Reference proteome</keyword>
<dbReference type="EMBL" id="KQ030518">
    <property type="protein sequence ID" value="KJZ75298.1"/>
    <property type="molecule type" value="Genomic_DNA"/>
</dbReference>
<dbReference type="Proteomes" id="UP000054481">
    <property type="component" value="Unassembled WGS sequence"/>
</dbReference>
<dbReference type="PROSITE" id="PS51352">
    <property type="entry name" value="THIOREDOXIN_2"/>
    <property type="match status" value="1"/>
</dbReference>
<dbReference type="SUPFAM" id="SSF52833">
    <property type="entry name" value="Thioredoxin-like"/>
    <property type="match status" value="1"/>
</dbReference>
<organism evidence="9 10">
    <name type="scientific">Hirsutella minnesotensis 3608</name>
    <dbReference type="NCBI Taxonomy" id="1043627"/>
    <lineage>
        <taxon>Eukaryota</taxon>
        <taxon>Fungi</taxon>
        <taxon>Dikarya</taxon>
        <taxon>Ascomycota</taxon>
        <taxon>Pezizomycotina</taxon>
        <taxon>Sordariomycetes</taxon>
        <taxon>Hypocreomycetidae</taxon>
        <taxon>Hypocreales</taxon>
        <taxon>Ophiocordycipitaceae</taxon>
        <taxon>Hirsutella</taxon>
    </lineage>
</organism>
<dbReference type="PANTHER" id="PTHR43503:SF4">
    <property type="entry name" value="PEROXIREDOXIN-6"/>
    <property type="match status" value="1"/>
</dbReference>
<sequence>MASHLRLGSDAPDFEADTTAGRIRFHDHVKGSWAILFSHPQDYTPVCTTELGAFAKLEPEFTRRGVKLLGLSADELHDHEGWVRDIAEVTGGTVKFPIIADPDRKVAALYDMIDYQDPANVDRKKMPFTIRSVFFIDPKLKIRTILSYPASAGRNASEVLRIVDSLQTTDRHRVATPIDWQPGQDVIVAYDLPDDEAKKLFPSYRTIKPYLRYTSLPKA</sequence>
<evidence type="ECO:0000256" key="1">
    <source>
        <dbReference type="ARBA" id="ARBA00022559"/>
    </source>
</evidence>
<dbReference type="Gene3D" id="3.30.1020.10">
    <property type="entry name" value="Antioxidant, Horf6, Chain A, domain2"/>
    <property type="match status" value="1"/>
</dbReference>
<dbReference type="OrthoDB" id="2996783at2759"/>
<dbReference type="FunFam" id="3.40.30.10:FF:000011">
    <property type="entry name" value="Peroxiredoxin PRX1"/>
    <property type="match status" value="1"/>
</dbReference>
<dbReference type="AlphaFoldDB" id="A0A0F7ZUR0"/>
<dbReference type="FunFam" id="3.30.1020.10:FF:000001">
    <property type="entry name" value="1-Cys peroxiredoxin"/>
    <property type="match status" value="1"/>
</dbReference>
<feature type="active site" description="Cysteine sulfenic acid (-SOH) intermediate; for peroxidase activity" evidence="7">
    <location>
        <position position="47"/>
    </location>
</feature>
<dbReference type="GO" id="GO:0034599">
    <property type="term" value="P:cellular response to oxidative stress"/>
    <property type="evidence" value="ECO:0007669"/>
    <property type="project" value="TreeGrafter"/>
</dbReference>
<evidence type="ECO:0000256" key="6">
    <source>
        <dbReference type="PIRNR" id="PIRNR000239"/>
    </source>
</evidence>
<evidence type="ECO:0000256" key="3">
    <source>
        <dbReference type="ARBA" id="ARBA00023002"/>
    </source>
</evidence>
<keyword evidence="3 6" id="KW-0560">Oxidoreductase</keyword>
<evidence type="ECO:0000313" key="10">
    <source>
        <dbReference type="Proteomes" id="UP000054481"/>
    </source>
</evidence>
<gene>
    <name evidence="9" type="ORF">HIM_05224</name>
</gene>
<keyword evidence="2 6" id="KW-0049">Antioxidant</keyword>
<dbReference type="GO" id="GO:0051920">
    <property type="term" value="F:peroxiredoxin activity"/>
    <property type="evidence" value="ECO:0007669"/>
    <property type="project" value="InterPro"/>
</dbReference>
<proteinExistence type="inferred from homology"/>
<evidence type="ECO:0000256" key="5">
    <source>
        <dbReference type="ARBA" id="ARBA00025719"/>
    </source>
</evidence>
<comment type="function">
    <text evidence="6">Thiol-specific peroxidase that catalyzes the reduction of hydrogen peroxide and organic hydroperoxides to water and alcohols, respectively.</text>
</comment>
<evidence type="ECO:0000256" key="7">
    <source>
        <dbReference type="PIRSR" id="PIRSR000239-1"/>
    </source>
</evidence>
<dbReference type="InterPro" id="IPR024706">
    <property type="entry name" value="Peroxiredoxin_AhpC-typ"/>
</dbReference>
<feature type="domain" description="Thioredoxin" evidence="8">
    <location>
        <begin position="5"/>
        <end position="168"/>
    </location>
</feature>
<dbReference type="InterPro" id="IPR036249">
    <property type="entry name" value="Thioredoxin-like_sf"/>
</dbReference>
<dbReference type="PIRSF" id="PIRSF000239">
    <property type="entry name" value="AHPC"/>
    <property type="match status" value="1"/>
</dbReference>
<accession>A0A0F7ZUR0</accession>
<evidence type="ECO:0000256" key="2">
    <source>
        <dbReference type="ARBA" id="ARBA00022862"/>
    </source>
</evidence>
<protein>
    <submittedName>
        <fullName evidence="9">Mitochondrial peroxiredoxin PRX1</fullName>
    </submittedName>
</protein>
<dbReference type="InterPro" id="IPR045020">
    <property type="entry name" value="PRX_1cys"/>
</dbReference>
<dbReference type="GO" id="GO:0005829">
    <property type="term" value="C:cytosol"/>
    <property type="evidence" value="ECO:0007669"/>
    <property type="project" value="TreeGrafter"/>
</dbReference>
<evidence type="ECO:0000313" key="9">
    <source>
        <dbReference type="EMBL" id="KJZ75298.1"/>
    </source>
</evidence>
<comment type="similarity">
    <text evidence="5">Belongs to the peroxiredoxin family. Prx6 subfamily.</text>
</comment>
<evidence type="ECO:0000259" key="8">
    <source>
        <dbReference type="PROSITE" id="PS51352"/>
    </source>
</evidence>
<dbReference type="Pfam" id="PF00578">
    <property type="entry name" value="AhpC-TSA"/>
    <property type="match status" value="1"/>
</dbReference>